<dbReference type="PANTHER" id="PTHR10039">
    <property type="entry name" value="AMELOGENIN"/>
    <property type="match status" value="1"/>
</dbReference>
<reference evidence="4" key="1">
    <citation type="submission" date="2023-03" db="EMBL/GenBank/DDBJ databases">
        <title>Massive genome expansion in bonnet fungi (Mycena s.s.) driven by repeated elements and novel gene families across ecological guilds.</title>
        <authorList>
            <consortium name="Lawrence Berkeley National Laboratory"/>
            <person name="Harder C.B."/>
            <person name="Miyauchi S."/>
            <person name="Viragh M."/>
            <person name="Kuo A."/>
            <person name="Thoen E."/>
            <person name="Andreopoulos B."/>
            <person name="Lu D."/>
            <person name="Skrede I."/>
            <person name="Drula E."/>
            <person name="Henrissat B."/>
            <person name="Morin E."/>
            <person name="Kohler A."/>
            <person name="Barry K."/>
            <person name="LaButti K."/>
            <person name="Morin E."/>
            <person name="Salamov A."/>
            <person name="Lipzen A."/>
            <person name="Mereny Z."/>
            <person name="Hegedus B."/>
            <person name="Baldrian P."/>
            <person name="Stursova M."/>
            <person name="Weitz H."/>
            <person name="Taylor A."/>
            <person name="Grigoriev I.V."/>
            <person name="Nagy L.G."/>
            <person name="Martin F."/>
            <person name="Kauserud H."/>
        </authorList>
    </citation>
    <scope>NUCLEOTIDE SEQUENCE</scope>
    <source>
        <strain evidence="4">CBHHK200</strain>
    </source>
</reference>
<dbReference type="InterPro" id="IPR056884">
    <property type="entry name" value="NPHP3-like_N"/>
</dbReference>
<evidence type="ECO:0000313" key="4">
    <source>
        <dbReference type="EMBL" id="KAJ7032335.1"/>
    </source>
</evidence>
<dbReference type="PANTHER" id="PTHR10039:SF15">
    <property type="entry name" value="NACHT DOMAIN-CONTAINING PROTEIN"/>
    <property type="match status" value="1"/>
</dbReference>
<keyword evidence="5" id="KW-1185">Reference proteome</keyword>
<protein>
    <recommendedName>
        <fullName evidence="6">NACHT domain-containing protein</fullName>
    </recommendedName>
</protein>
<name>A0AAD6STJ1_9AGAR</name>
<dbReference type="Gene3D" id="3.40.50.300">
    <property type="entry name" value="P-loop containing nucleotide triphosphate hydrolases"/>
    <property type="match status" value="1"/>
</dbReference>
<dbReference type="InterPro" id="IPR054471">
    <property type="entry name" value="GPIID_WHD"/>
</dbReference>
<dbReference type="Pfam" id="PF24883">
    <property type="entry name" value="NPHP3_N"/>
    <property type="match status" value="1"/>
</dbReference>
<comment type="caution">
    <text evidence="4">The sequence shown here is derived from an EMBL/GenBank/DDBJ whole genome shotgun (WGS) entry which is preliminary data.</text>
</comment>
<evidence type="ECO:0000256" key="1">
    <source>
        <dbReference type="ARBA" id="ARBA00022737"/>
    </source>
</evidence>
<keyword evidence="1" id="KW-0677">Repeat</keyword>
<evidence type="ECO:0000259" key="3">
    <source>
        <dbReference type="Pfam" id="PF24883"/>
    </source>
</evidence>
<evidence type="ECO:0000313" key="5">
    <source>
        <dbReference type="Proteomes" id="UP001218188"/>
    </source>
</evidence>
<feature type="domain" description="Nephrocystin 3-like N-terminal" evidence="3">
    <location>
        <begin position="189"/>
        <end position="348"/>
    </location>
</feature>
<accession>A0AAD6STJ1</accession>
<dbReference type="EMBL" id="JARJCM010000074">
    <property type="protein sequence ID" value="KAJ7032335.1"/>
    <property type="molecule type" value="Genomic_DNA"/>
</dbReference>
<organism evidence="4 5">
    <name type="scientific">Mycena alexandri</name>
    <dbReference type="NCBI Taxonomy" id="1745969"/>
    <lineage>
        <taxon>Eukaryota</taxon>
        <taxon>Fungi</taxon>
        <taxon>Dikarya</taxon>
        <taxon>Basidiomycota</taxon>
        <taxon>Agaricomycotina</taxon>
        <taxon>Agaricomycetes</taxon>
        <taxon>Agaricomycetidae</taxon>
        <taxon>Agaricales</taxon>
        <taxon>Marasmiineae</taxon>
        <taxon>Mycenaceae</taxon>
        <taxon>Mycena</taxon>
    </lineage>
</organism>
<dbReference type="Pfam" id="PF22939">
    <property type="entry name" value="WHD_GPIID"/>
    <property type="match status" value="1"/>
</dbReference>
<evidence type="ECO:0000259" key="2">
    <source>
        <dbReference type="Pfam" id="PF22939"/>
    </source>
</evidence>
<dbReference type="SUPFAM" id="SSF52540">
    <property type="entry name" value="P-loop containing nucleoside triphosphate hydrolases"/>
    <property type="match status" value="1"/>
</dbReference>
<dbReference type="InterPro" id="IPR027417">
    <property type="entry name" value="P-loop_NTPase"/>
</dbReference>
<feature type="domain" description="GPI inositol-deacylase winged helix" evidence="2">
    <location>
        <begin position="458"/>
        <end position="538"/>
    </location>
</feature>
<gene>
    <name evidence="4" type="ORF">C8F04DRAFT_1040646</name>
</gene>
<sequence length="628" mass="71322">MAETLGTLASILQLVDTALKAREYVKDFHDAPKEQNKLFSEMEDLKLLLTELHKHAASKPASGAFQQMSGPLAVFKNTMESFTAKLGPVDGLSKFTKRLTWSLWSKKEAADYLQELERIKSLINVWLTTDIWDVGQKQMSTQDGRFGIERLFLRVNPAQAEKRRAIIDWMSPLNFLQRQAEVFSMMQPGTGKWLLSDAQFKTWESDSGKVLWCRGMPGAGKTVLASLVVSHLEAKAQRNNLGIACTFLNHKEAEIQTVPNILGGLWKQLVLGKPVPTGVSALYDYHMERQTRPQSDEFIKALNSAAAEYHKVYLVIDALDEYPEDRRHLFLQFLRTASSQVNIMVTSRPHINLESIFPNLQILDIQATEDDIREYLDGQFKASSRLSKHIQARPELHDEIQSRIISNSQGMFLLAKLHIESLVAKHTVRAVRDALKHLPTGLWDTYAEAMQRIDRQSKEDKDLAMLTLTWVVNAKRPLSVAELKQALAIEPESTCLDVDSLLEIDIILSVCAGLIIVDESSSVVRLIHYTTQEYMDSKQADLFPLAQTTIVSSCLTYLSFKEFEKEKRFDFKETSMQQENPFILYAPYCLMHAKGDPEIRRMWGSDVSYFGRIAMRRDVSLTLISDAS</sequence>
<dbReference type="Proteomes" id="UP001218188">
    <property type="component" value="Unassembled WGS sequence"/>
</dbReference>
<dbReference type="AlphaFoldDB" id="A0AAD6STJ1"/>
<proteinExistence type="predicted"/>
<evidence type="ECO:0008006" key="6">
    <source>
        <dbReference type="Google" id="ProtNLM"/>
    </source>
</evidence>